<keyword evidence="1" id="KW-0472">Membrane</keyword>
<gene>
    <name evidence="3" type="ORF">F8O01_12715</name>
</gene>
<keyword evidence="3" id="KW-0540">Nuclease</keyword>
<dbReference type="InterPro" id="IPR036691">
    <property type="entry name" value="Endo/exonu/phosph_ase_sf"/>
</dbReference>
<keyword evidence="3" id="KW-0378">Hydrolase</keyword>
<reference evidence="3 4" key="1">
    <citation type="submission" date="2019-09" db="EMBL/GenBank/DDBJ databases">
        <title>Phylogeny of genus Pseudoclavibacter and closely related genus.</title>
        <authorList>
            <person name="Li Y."/>
        </authorList>
    </citation>
    <scope>NUCLEOTIDE SEQUENCE [LARGE SCALE GENOMIC DNA]</scope>
    <source>
        <strain evidence="3 4">DSM 23821</strain>
    </source>
</reference>
<dbReference type="SUPFAM" id="SSF56219">
    <property type="entry name" value="DNase I-like"/>
    <property type="match status" value="1"/>
</dbReference>
<name>A0A7J5BPL3_9MICO</name>
<sequence>MSKSAQSKRRSDRVGTQRTVGALLAVVTAAAALVVGWPQLIGLERALFVAQAVSFRVPVIIGSVALLLVVLLVMAGSRGARRVLAGTAVVLAVLIVSTGTLVASRGLGAPNIPAEHADEDIRVLSWNTRGDEPGSPTIANLALSLDADVVVLPETTEGMGVEIATLMAEAGRPMWVHTRTIDEEYKATATTLLISPELGDYVVVTDEGDTSTLPTVIARPIGDGPTIIAAHPVSPTPANMDDWRSDLEWLAGTCTGSTIVAGDFNATVDHLTGLGAEGDADFTPVLGECADAALATGNGSVGTWTAGVPPVIGTQIDHVMATRDWAVTGFEVITDHDRAGSDHRPVFAQLSRV</sequence>
<dbReference type="InterPro" id="IPR005135">
    <property type="entry name" value="Endo/exonuclease/phosphatase"/>
</dbReference>
<accession>A0A7J5BPL3</accession>
<dbReference type="AlphaFoldDB" id="A0A7J5BPL3"/>
<proteinExistence type="predicted"/>
<evidence type="ECO:0000313" key="3">
    <source>
        <dbReference type="EMBL" id="KAB1655112.1"/>
    </source>
</evidence>
<feature type="transmembrane region" description="Helical" evidence="1">
    <location>
        <begin position="20"/>
        <end position="41"/>
    </location>
</feature>
<dbReference type="Pfam" id="PF03372">
    <property type="entry name" value="Exo_endo_phos"/>
    <property type="match status" value="1"/>
</dbReference>
<feature type="transmembrane region" description="Helical" evidence="1">
    <location>
        <begin position="53"/>
        <end position="76"/>
    </location>
</feature>
<keyword evidence="3" id="KW-0255">Endonuclease</keyword>
<dbReference type="GO" id="GO:0004519">
    <property type="term" value="F:endonuclease activity"/>
    <property type="evidence" value="ECO:0007669"/>
    <property type="project" value="UniProtKB-KW"/>
</dbReference>
<keyword evidence="3" id="KW-0269">Exonuclease</keyword>
<keyword evidence="1" id="KW-0812">Transmembrane</keyword>
<dbReference type="OrthoDB" id="2340043at2"/>
<evidence type="ECO:0000256" key="1">
    <source>
        <dbReference type="SAM" id="Phobius"/>
    </source>
</evidence>
<keyword evidence="4" id="KW-1185">Reference proteome</keyword>
<dbReference type="Proteomes" id="UP000467240">
    <property type="component" value="Unassembled WGS sequence"/>
</dbReference>
<organism evidence="3 4">
    <name type="scientific">Pseudoclavibacter chungangensis</name>
    <dbReference type="NCBI Taxonomy" id="587635"/>
    <lineage>
        <taxon>Bacteria</taxon>
        <taxon>Bacillati</taxon>
        <taxon>Actinomycetota</taxon>
        <taxon>Actinomycetes</taxon>
        <taxon>Micrococcales</taxon>
        <taxon>Microbacteriaceae</taxon>
        <taxon>Pseudoclavibacter</taxon>
    </lineage>
</organism>
<evidence type="ECO:0000313" key="4">
    <source>
        <dbReference type="Proteomes" id="UP000467240"/>
    </source>
</evidence>
<protein>
    <submittedName>
        <fullName evidence="3">Endonuclease/exonuclease/phosphatase family protein</fullName>
    </submittedName>
</protein>
<feature type="domain" description="Endonuclease/exonuclease/phosphatase" evidence="2">
    <location>
        <begin position="124"/>
        <end position="343"/>
    </location>
</feature>
<dbReference type="EMBL" id="WBJZ01000016">
    <property type="protein sequence ID" value="KAB1655112.1"/>
    <property type="molecule type" value="Genomic_DNA"/>
</dbReference>
<dbReference type="Gene3D" id="3.60.10.10">
    <property type="entry name" value="Endonuclease/exonuclease/phosphatase"/>
    <property type="match status" value="1"/>
</dbReference>
<comment type="caution">
    <text evidence="3">The sequence shown here is derived from an EMBL/GenBank/DDBJ whole genome shotgun (WGS) entry which is preliminary data.</text>
</comment>
<evidence type="ECO:0000259" key="2">
    <source>
        <dbReference type="Pfam" id="PF03372"/>
    </source>
</evidence>
<feature type="transmembrane region" description="Helical" evidence="1">
    <location>
        <begin position="83"/>
        <end position="103"/>
    </location>
</feature>
<keyword evidence="1" id="KW-1133">Transmembrane helix</keyword>
<dbReference type="GO" id="GO:0004527">
    <property type="term" value="F:exonuclease activity"/>
    <property type="evidence" value="ECO:0007669"/>
    <property type="project" value="UniProtKB-KW"/>
</dbReference>
<dbReference type="RefSeq" id="WP_158041332.1">
    <property type="nucleotide sequence ID" value="NZ_JACCFV010000001.1"/>
</dbReference>